<reference evidence="1 2" key="1">
    <citation type="submission" date="2018-08" db="EMBL/GenBank/DDBJ databases">
        <title>Genomic investigation of the strawberry pathogen Phytophthora fragariae indicates pathogenicity is determined by transcriptional variation in three key races.</title>
        <authorList>
            <person name="Adams T.M."/>
            <person name="Armitage A.D."/>
            <person name="Sobczyk M.K."/>
            <person name="Bates H.J."/>
            <person name="Dunwell J.M."/>
            <person name="Nellist C.F."/>
            <person name="Harrison R.J."/>
        </authorList>
    </citation>
    <scope>NUCLEOTIDE SEQUENCE [LARGE SCALE GENOMIC DNA]</scope>
    <source>
        <strain evidence="1 2">SCRP333</strain>
    </source>
</reference>
<dbReference type="AlphaFoldDB" id="A0A6A4BMP5"/>
<comment type="caution">
    <text evidence="1">The sequence shown here is derived from an EMBL/GenBank/DDBJ whole genome shotgun (WGS) entry which is preliminary data.</text>
</comment>
<gene>
    <name evidence="1" type="ORF">PR003_g29076</name>
</gene>
<proteinExistence type="predicted"/>
<evidence type="ECO:0000313" key="2">
    <source>
        <dbReference type="Proteomes" id="UP000434957"/>
    </source>
</evidence>
<dbReference type="EMBL" id="QXFT01004694">
    <property type="protein sequence ID" value="KAE9276394.1"/>
    <property type="molecule type" value="Genomic_DNA"/>
</dbReference>
<organism evidence="1 2">
    <name type="scientific">Phytophthora rubi</name>
    <dbReference type="NCBI Taxonomy" id="129364"/>
    <lineage>
        <taxon>Eukaryota</taxon>
        <taxon>Sar</taxon>
        <taxon>Stramenopiles</taxon>
        <taxon>Oomycota</taxon>
        <taxon>Peronosporomycetes</taxon>
        <taxon>Peronosporales</taxon>
        <taxon>Peronosporaceae</taxon>
        <taxon>Phytophthora</taxon>
    </lineage>
</organism>
<dbReference type="PANTHER" id="PTHR48471">
    <property type="entry name" value="DDE TNP4 DOMAIN-CONTAINING PROTEIN"/>
    <property type="match status" value="1"/>
</dbReference>
<sequence length="169" mass="19290">MVLYNYGTDENILNVTTLPRTAFNELLDRFADFYSIHRPGRKGGRPPKLTQHHQALGLLLHFYEGSMGLIQPLKTLCEVFAVPPTTLQRTLARAELALQAALRGFYPARIGWPSLEHQRRMATWVQKREPLLNNIFGFVDGKNYRVMQPSDADLQNVWWSGIGQNLVEA</sequence>
<evidence type="ECO:0008006" key="3">
    <source>
        <dbReference type="Google" id="ProtNLM"/>
    </source>
</evidence>
<accession>A0A6A4BMP5</accession>
<name>A0A6A4BMP5_9STRA</name>
<protein>
    <recommendedName>
        <fullName evidence="3">DDE Tnp4 domain-containing protein</fullName>
    </recommendedName>
</protein>
<dbReference type="Proteomes" id="UP000434957">
    <property type="component" value="Unassembled WGS sequence"/>
</dbReference>
<dbReference type="PANTHER" id="PTHR48471:SF1">
    <property type="entry name" value="DDE TNP4 DOMAIN-CONTAINING PROTEIN"/>
    <property type="match status" value="1"/>
</dbReference>
<keyword evidence="2" id="KW-1185">Reference proteome</keyword>
<evidence type="ECO:0000313" key="1">
    <source>
        <dbReference type="EMBL" id="KAE9276394.1"/>
    </source>
</evidence>